<evidence type="ECO:0000313" key="3">
    <source>
        <dbReference type="EMBL" id="MDN5269952.1"/>
    </source>
</evidence>
<comment type="caution">
    <text evidence="2">The sequence shown here is derived from an EMBL/GenBank/DDBJ whole genome shotgun (WGS) entry which is preliminary data.</text>
</comment>
<gene>
    <name evidence="2" type="ORF">KH901_06325</name>
    <name evidence="3" type="ORF">QY913_07465</name>
</gene>
<keyword evidence="1" id="KW-0472">Membrane</keyword>
<feature type="transmembrane region" description="Helical" evidence="1">
    <location>
        <begin position="78"/>
        <end position="95"/>
    </location>
</feature>
<accession>A0A943QSX0</accession>
<protein>
    <submittedName>
        <fullName evidence="2">Uncharacterized protein</fullName>
    </submittedName>
</protein>
<feature type="transmembrane region" description="Helical" evidence="1">
    <location>
        <begin position="12"/>
        <end position="31"/>
    </location>
</feature>
<keyword evidence="1" id="KW-0812">Transmembrane</keyword>
<evidence type="ECO:0000256" key="1">
    <source>
        <dbReference type="SAM" id="Phobius"/>
    </source>
</evidence>
<reference evidence="3" key="2">
    <citation type="submission" date="2023-07" db="EMBL/GenBank/DDBJ databases">
        <title>SVep1, a Temperate Phage of Human Oral Commensal Streptococcus vestibularis.</title>
        <authorList>
            <person name="Wu M."/>
            <person name="Zhu Y."/>
            <person name="Li Y."/>
        </authorList>
    </citation>
    <scope>NUCLEOTIDE SEQUENCE</scope>
    <source>
        <strain evidence="3">SVE8</strain>
    </source>
</reference>
<dbReference type="EMBL" id="JAUJGC010000032">
    <property type="protein sequence ID" value="MDN5269952.1"/>
    <property type="molecule type" value="Genomic_DNA"/>
</dbReference>
<organism evidence="2 4">
    <name type="scientific">Streptococcus vestibularis</name>
    <dbReference type="NCBI Taxonomy" id="1343"/>
    <lineage>
        <taxon>Bacteria</taxon>
        <taxon>Bacillati</taxon>
        <taxon>Bacillota</taxon>
        <taxon>Bacilli</taxon>
        <taxon>Lactobacillales</taxon>
        <taxon>Streptococcaceae</taxon>
        <taxon>Streptococcus</taxon>
    </lineage>
</organism>
<keyword evidence="1" id="KW-1133">Transmembrane helix</keyword>
<reference evidence="2" key="1">
    <citation type="submission" date="2021-05" db="EMBL/GenBank/DDBJ databases">
        <title>Infant gut strain persistence is associated with maternal origin, phylogeny, and functional potential including surface adhesion and iron acquisition.</title>
        <authorList>
            <person name="Lou Y.C."/>
        </authorList>
    </citation>
    <scope>NUCLEOTIDE SEQUENCE</scope>
    <source>
        <strain evidence="2">L3_122_031G1_dasL3_122_031G1_maxbin2.maxbin.025s ta_sub</strain>
    </source>
</reference>
<dbReference type="AlphaFoldDB" id="A0A943QSX0"/>
<dbReference type="Proteomes" id="UP000703822">
    <property type="component" value="Unassembled WGS sequence"/>
</dbReference>
<name>A0A943QSX0_STRVE</name>
<proteinExistence type="predicted"/>
<dbReference type="EMBL" id="JAHAGS010000145">
    <property type="protein sequence ID" value="MBS6098056.1"/>
    <property type="molecule type" value="Genomic_DNA"/>
</dbReference>
<evidence type="ECO:0000313" key="2">
    <source>
        <dbReference type="EMBL" id="MBS6098056.1"/>
    </source>
</evidence>
<dbReference type="Proteomes" id="UP001172310">
    <property type="component" value="Unassembled WGS sequence"/>
</dbReference>
<dbReference type="RefSeq" id="WP_247918301.1">
    <property type="nucleotide sequence ID" value="NZ_CAJLUV010000082.1"/>
</dbReference>
<sequence>MKASQLTVKKKIALKLLSVITVVLVIFVINVQTNQPDNLPENYMERLKNPEMTGDYIGLWKSCWHEENKAWLYPAKQYAIYAEVALACLSAWVTVSKAKFWK</sequence>
<evidence type="ECO:0000313" key="4">
    <source>
        <dbReference type="Proteomes" id="UP000703822"/>
    </source>
</evidence>